<organism evidence="1 2">
    <name type="scientific">Entomophthora muscae</name>
    <dbReference type="NCBI Taxonomy" id="34485"/>
    <lineage>
        <taxon>Eukaryota</taxon>
        <taxon>Fungi</taxon>
        <taxon>Fungi incertae sedis</taxon>
        <taxon>Zoopagomycota</taxon>
        <taxon>Entomophthoromycotina</taxon>
        <taxon>Entomophthoromycetes</taxon>
        <taxon>Entomophthorales</taxon>
        <taxon>Entomophthoraceae</taxon>
        <taxon>Entomophthora</taxon>
    </lineage>
</organism>
<evidence type="ECO:0000313" key="2">
    <source>
        <dbReference type="Proteomes" id="UP001165960"/>
    </source>
</evidence>
<keyword evidence="2" id="KW-1185">Reference proteome</keyword>
<evidence type="ECO:0000313" key="1">
    <source>
        <dbReference type="EMBL" id="KAJ9073239.1"/>
    </source>
</evidence>
<protein>
    <submittedName>
        <fullName evidence="1">Uncharacterized protein</fullName>
    </submittedName>
</protein>
<proteinExistence type="predicted"/>
<sequence length="70" mass="7656">MEPTGKEGKVGEIKKGGQSEPDKWDKLKIKGKFKSLANMGISSHTTKTSCSEEPIKLKRELIVPSNEQAA</sequence>
<name>A0ACC2TEW9_9FUNG</name>
<dbReference type="Proteomes" id="UP001165960">
    <property type="component" value="Unassembled WGS sequence"/>
</dbReference>
<gene>
    <name evidence="1" type="ORF">DSO57_1018688</name>
</gene>
<comment type="caution">
    <text evidence="1">The sequence shown here is derived from an EMBL/GenBank/DDBJ whole genome shotgun (WGS) entry which is preliminary data.</text>
</comment>
<dbReference type="EMBL" id="QTSX02002922">
    <property type="protein sequence ID" value="KAJ9073239.1"/>
    <property type="molecule type" value="Genomic_DNA"/>
</dbReference>
<reference evidence="1" key="1">
    <citation type="submission" date="2022-04" db="EMBL/GenBank/DDBJ databases">
        <title>Genome of the entomopathogenic fungus Entomophthora muscae.</title>
        <authorList>
            <person name="Elya C."/>
            <person name="Lovett B.R."/>
            <person name="Lee E."/>
            <person name="Macias A.M."/>
            <person name="Hajek A.E."/>
            <person name="De Bivort B.L."/>
            <person name="Kasson M.T."/>
            <person name="De Fine Licht H.H."/>
            <person name="Stajich J.E."/>
        </authorList>
    </citation>
    <scope>NUCLEOTIDE SEQUENCE</scope>
    <source>
        <strain evidence="1">Berkeley</strain>
    </source>
</reference>
<accession>A0ACC2TEW9</accession>